<protein>
    <submittedName>
        <fullName evidence="3">Ribonuclease H-like domain-containing protein</fullName>
    </submittedName>
</protein>
<dbReference type="InterPro" id="IPR043502">
    <property type="entry name" value="DNA/RNA_pol_sf"/>
</dbReference>
<proteinExistence type="predicted"/>
<organism evidence="3">
    <name type="scientific">Tanacetum cinerariifolium</name>
    <name type="common">Dalmatian daisy</name>
    <name type="synonym">Chrysanthemum cinerariifolium</name>
    <dbReference type="NCBI Taxonomy" id="118510"/>
    <lineage>
        <taxon>Eukaryota</taxon>
        <taxon>Viridiplantae</taxon>
        <taxon>Streptophyta</taxon>
        <taxon>Embryophyta</taxon>
        <taxon>Tracheophyta</taxon>
        <taxon>Spermatophyta</taxon>
        <taxon>Magnoliopsida</taxon>
        <taxon>eudicotyledons</taxon>
        <taxon>Gunneridae</taxon>
        <taxon>Pentapetalae</taxon>
        <taxon>asterids</taxon>
        <taxon>campanulids</taxon>
        <taxon>Asterales</taxon>
        <taxon>Asteraceae</taxon>
        <taxon>Asteroideae</taxon>
        <taxon>Anthemideae</taxon>
        <taxon>Anthemidinae</taxon>
        <taxon>Tanacetum</taxon>
    </lineage>
</organism>
<evidence type="ECO:0000313" key="3">
    <source>
        <dbReference type="EMBL" id="GEU74652.1"/>
    </source>
</evidence>
<name>A0A6L2MPF3_TANCI</name>
<comment type="caution">
    <text evidence="3">The sequence shown here is derived from an EMBL/GenBank/DDBJ whole genome shotgun (WGS) entry which is preliminary data.</text>
</comment>
<evidence type="ECO:0000256" key="1">
    <source>
        <dbReference type="SAM" id="MobiDB-lite"/>
    </source>
</evidence>
<dbReference type="SUPFAM" id="SSF56672">
    <property type="entry name" value="DNA/RNA polymerases"/>
    <property type="match status" value="1"/>
</dbReference>
<dbReference type="Pfam" id="PF07727">
    <property type="entry name" value="RVT_2"/>
    <property type="match status" value="2"/>
</dbReference>
<reference evidence="3" key="1">
    <citation type="journal article" date="2019" name="Sci. Rep.">
        <title>Draft genome of Tanacetum cinerariifolium, the natural source of mosquito coil.</title>
        <authorList>
            <person name="Yamashiro T."/>
            <person name="Shiraishi A."/>
            <person name="Satake H."/>
            <person name="Nakayama K."/>
        </authorList>
    </citation>
    <scope>NUCLEOTIDE SEQUENCE</scope>
</reference>
<evidence type="ECO:0000259" key="2">
    <source>
        <dbReference type="Pfam" id="PF07727"/>
    </source>
</evidence>
<dbReference type="AlphaFoldDB" id="A0A6L2MPF3"/>
<gene>
    <name evidence="3" type="ORF">Tci_046630</name>
</gene>
<dbReference type="InterPro" id="IPR013103">
    <property type="entry name" value="RVT_2"/>
</dbReference>
<feature type="domain" description="Reverse transcriptase Ty1/copia-type" evidence="2">
    <location>
        <begin position="138"/>
        <end position="215"/>
    </location>
</feature>
<feature type="domain" description="Reverse transcriptase Ty1/copia-type" evidence="2">
    <location>
        <begin position="12"/>
        <end position="129"/>
    </location>
</feature>
<feature type="region of interest" description="Disordered" evidence="1">
    <location>
        <begin position="208"/>
        <end position="233"/>
    </location>
</feature>
<accession>A0A6L2MPF3</accession>
<dbReference type="EMBL" id="BKCJ010006925">
    <property type="protein sequence ID" value="GEU74652.1"/>
    <property type="molecule type" value="Genomic_DNA"/>
</dbReference>
<sequence length="233" mass="26791">MYDEYNALIKNGTWLLVPRLSGANIFRCLWLFRHKFHDDGSLSRYKARLVAKGSSQQLDIDCDETFSPVVKPTTIYTVFNLALTIHWPIHQLDVKNTFLNSDLSETVYIHQSLGFVDHRYPHHVCRLQRCGTDITYLLIYVDDIVLTASSTTLLQKIILSLHGEFDMTDLGAFNNFLWISVTHDTTWMFLTQKRYAMELLERENMLNCNPTRTPADTESKLGPEGTPDVVGDD</sequence>